<dbReference type="Pfam" id="PF13450">
    <property type="entry name" value="NAD_binding_8"/>
    <property type="match status" value="1"/>
</dbReference>
<dbReference type="RefSeq" id="WP_284074977.1">
    <property type="nucleotide sequence ID" value="NZ_JAQTJH010000012.1"/>
</dbReference>
<reference evidence="1" key="1">
    <citation type="journal article" date="2023" name="Antibiotics">
        <title>Genomic Characterization of Antibiotic-Resistant Campylobacterales Isolated from Chilean Poultry Meat.</title>
        <authorList>
            <person name="Concha-Toloza M."/>
            <person name="Lopez-Cantillo M."/>
            <person name="Molina-Mora J.A."/>
            <person name="Collado L."/>
        </authorList>
    </citation>
    <scope>NUCLEOTIDE SEQUENCE</scope>
    <source>
        <strain evidence="1">FR1p273A</strain>
    </source>
</reference>
<reference evidence="1" key="2">
    <citation type="submission" date="2023-02" db="EMBL/GenBank/DDBJ databases">
        <authorList>
            <person name="Concha-Toloza M."/>
            <person name="Lopez-Cantillo M."/>
            <person name="Molina-Mora J."/>
            <person name="Collado L."/>
        </authorList>
    </citation>
    <scope>NUCLEOTIDE SEQUENCE</scope>
    <source>
        <strain evidence="1">FR1p273A</strain>
    </source>
</reference>
<dbReference type="AlphaFoldDB" id="A0AAW6VRZ9"/>
<dbReference type="Gene3D" id="3.90.660.50">
    <property type="match status" value="1"/>
</dbReference>
<dbReference type="EMBL" id="JAQTJH010000012">
    <property type="protein sequence ID" value="MDK2062829.1"/>
    <property type="molecule type" value="Genomic_DNA"/>
</dbReference>
<evidence type="ECO:0000313" key="1">
    <source>
        <dbReference type="EMBL" id="MDK2062829.1"/>
    </source>
</evidence>
<dbReference type="Gene3D" id="3.50.50.60">
    <property type="entry name" value="FAD/NAD(P)-binding domain"/>
    <property type="match status" value="1"/>
</dbReference>
<evidence type="ECO:0000313" key="2">
    <source>
        <dbReference type="Proteomes" id="UP001237843"/>
    </source>
</evidence>
<dbReference type="Proteomes" id="UP001237843">
    <property type="component" value="Unassembled WGS sequence"/>
</dbReference>
<proteinExistence type="predicted"/>
<organism evidence="1 2">
    <name type="scientific">Aliarcobacter butzleri</name>
    <dbReference type="NCBI Taxonomy" id="28197"/>
    <lineage>
        <taxon>Bacteria</taxon>
        <taxon>Pseudomonadati</taxon>
        <taxon>Campylobacterota</taxon>
        <taxon>Epsilonproteobacteria</taxon>
        <taxon>Campylobacterales</taxon>
        <taxon>Arcobacteraceae</taxon>
        <taxon>Aliarcobacter</taxon>
    </lineage>
</organism>
<dbReference type="GO" id="GO:0016116">
    <property type="term" value="P:carotenoid metabolic process"/>
    <property type="evidence" value="ECO:0007669"/>
    <property type="project" value="InterPro"/>
</dbReference>
<accession>A0AAW6VRZ9</accession>
<dbReference type="PANTHER" id="PTHR46313">
    <property type="match status" value="1"/>
</dbReference>
<sequence length="471" mass="54891">MQKIDLTVIGSGIGGSLISILNKDKNLVLFEKDKNLGGTASTFKRFGNYFNSGATTFVGYEDNHIIKEIFDSANFIPDLKKSSYAYRTIIDGKSIDRTTDFEEFIEKLNSVFYHKNNRYFWQTLKDIDERFWKLKDIYFAKYSLNSYLKSLKTIETLFKEYKFLLFKSAKSFIKEVLGNISKEYQDFIDAQLQITLQSTSKDIPLLSFAIALSYPFHKIFYANGGMGKLFDDMLKDINVKKNEQIMQIKKENNFYRLISSKDEYLTSKLVLNMPVFECKNLFLDEDLQSYYKKFEFYDQSAFVIYLKIDSKKEFLNHYQIILKDNIPNAVSKSFFVSFSQKDDEKLSKNGYSVTISCHTKALFWNELSKEEYERNKEFTKNFILDELLKNIPDIKKEDIKIEFCATSKTFKRYINRFNCGATPLNLKNIFKIPSSLTPFKNLYNIGDSVFAGQGWPGVALGVKVLNSNLFR</sequence>
<gene>
    <name evidence="1" type="ORF">PT520_09895</name>
</gene>
<dbReference type="InterPro" id="IPR036188">
    <property type="entry name" value="FAD/NAD-bd_sf"/>
</dbReference>
<dbReference type="SUPFAM" id="SSF51905">
    <property type="entry name" value="FAD/NAD(P)-binding domain"/>
    <property type="match status" value="1"/>
</dbReference>
<dbReference type="InterPro" id="IPR045892">
    <property type="entry name" value="CrtISO-like"/>
</dbReference>
<comment type="caution">
    <text evidence="1">The sequence shown here is derived from an EMBL/GenBank/DDBJ whole genome shotgun (WGS) entry which is preliminary data.</text>
</comment>
<protein>
    <submittedName>
        <fullName evidence="1">NAD(P)-binding protein</fullName>
    </submittedName>
</protein>
<name>A0AAW6VRZ9_9BACT</name>
<dbReference type="PANTHER" id="PTHR46313:SF3">
    <property type="entry name" value="PROLYCOPENE ISOMERASE, CHLOROPLASTIC"/>
    <property type="match status" value="1"/>
</dbReference>